<dbReference type="AlphaFoldDB" id="W1Q2L8"/>
<evidence type="ECO:0000256" key="6">
    <source>
        <dbReference type="ARBA" id="ARBA00023136"/>
    </source>
</evidence>
<dbReference type="PROSITE" id="PS50893">
    <property type="entry name" value="ABC_TRANSPORTER_2"/>
    <property type="match status" value="1"/>
</dbReference>
<dbReference type="Gene3D" id="3.40.50.300">
    <property type="entry name" value="P-loop containing nucleotide triphosphate hydrolases"/>
    <property type="match status" value="1"/>
</dbReference>
<dbReference type="InterPro" id="IPR027417">
    <property type="entry name" value="P-loop_NTPase"/>
</dbReference>
<dbReference type="SUPFAM" id="SSF52540">
    <property type="entry name" value="P-loop containing nucleoside triphosphate hydrolases"/>
    <property type="match status" value="1"/>
</dbReference>
<keyword evidence="2" id="KW-0813">Transport</keyword>
<protein>
    <submittedName>
        <fullName evidence="8">ABC transporter, ATP-binding protein</fullName>
    </submittedName>
</protein>
<dbReference type="PANTHER" id="PTHR42788:SF7">
    <property type="entry name" value="NITRATE ABC TRANSPORTER ATP-BINDING PROTEIN"/>
    <property type="match status" value="1"/>
</dbReference>
<proteinExistence type="predicted"/>
<keyword evidence="4" id="KW-0547">Nucleotide-binding</keyword>
<comment type="caution">
    <text evidence="8">The sequence shown here is derived from an EMBL/GenBank/DDBJ whole genome shotgun (WGS) entry which is preliminary data.</text>
</comment>
<dbReference type="GeneID" id="84818029"/>
<dbReference type="HOGENOM" id="CLU_000604_1_22_9"/>
<dbReference type="PROSITE" id="PS00211">
    <property type="entry name" value="ABC_TRANSPORTER_1"/>
    <property type="match status" value="1"/>
</dbReference>
<evidence type="ECO:0000256" key="5">
    <source>
        <dbReference type="ARBA" id="ARBA00022840"/>
    </source>
</evidence>
<dbReference type="Proteomes" id="UP000019050">
    <property type="component" value="Unassembled WGS sequence"/>
</dbReference>
<reference evidence="8" key="1">
    <citation type="submission" date="2013-06" db="EMBL/GenBank/DDBJ databases">
        <authorList>
            <person name="Weinstock G."/>
            <person name="Sodergren E."/>
            <person name="Clifton S."/>
            <person name="Fulton L."/>
            <person name="Fulton B."/>
            <person name="Courtney L."/>
            <person name="Fronick C."/>
            <person name="Harrison M."/>
            <person name="Strong C."/>
            <person name="Farmer C."/>
            <person name="Delahaunty K."/>
            <person name="Markovic C."/>
            <person name="Hall O."/>
            <person name="Minx P."/>
            <person name="Tomlinson C."/>
            <person name="Mitreva M."/>
            <person name="Nelson J."/>
            <person name="Hou S."/>
            <person name="Wollam A."/>
            <person name="Pepin K.H."/>
            <person name="Johnson M."/>
            <person name="Bhonagiri V."/>
            <person name="Nash W.E."/>
            <person name="Warren W."/>
            <person name="Chinwalla A."/>
            <person name="Mardis E.R."/>
            <person name="Wilson R.K."/>
        </authorList>
    </citation>
    <scope>NUCLEOTIDE SEQUENCE [LARGE SCALE GENOMIC DNA]</scope>
    <source>
        <strain evidence="8">ATCC 49176</strain>
    </source>
</reference>
<dbReference type="EMBL" id="ACIN03000013">
    <property type="protein sequence ID" value="ESK65370.1"/>
    <property type="molecule type" value="Genomic_DNA"/>
</dbReference>
<dbReference type="InterPro" id="IPR017871">
    <property type="entry name" value="ABC_transporter-like_CS"/>
</dbReference>
<dbReference type="SMART" id="SM00382">
    <property type="entry name" value="AAA"/>
    <property type="match status" value="1"/>
</dbReference>
<dbReference type="GO" id="GO:0005886">
    <property type="term" value="C:plasma membrane"/>
    <property type="evidence" value="ECO:0007669"/>
    <property type="project" value="UniProtKB-SubCell"/>
</dbReference>
<evidence type="ECO:0000313" key="9">
    <source>
        <dbReference type="Proteomes" id="UP000019050"/>
    </source>
</evidence>
<organism evidence="8 9">
    <name type="scientific">Abiotrophia defectiva ATCC 49176</name>
    <dbReference type="NCBI Taxonomy" id="592010"/>
    <lineage>
        <taxon>Bacteria</taxon>
        <taxon>Bacillati</taxon>
        <taxon>Bacillota</taxon>
        <taxon>Bacilli</taxon>
        <taxon>Lactobacillales</taxon>
        <taxon>Aerococcaceae</taxon>
        <taxon>Abiotrophia</taxon>
    </lineage>
</organism>
<evidence type="ECO:0000313" key="8">
    <source>
        <dbReference type="EMBL" id="ESK65370.1"/>
    </source>
</evidence>
<accession>W1Q2L8</accession>
<keyword evidence="6" id="KW-0472">Membrane</keyword>
<comment type="subcellular location">
    <subcellularLocation>
        <location evidence="1">Cell membrane</location>
        <topology evidence="1">Peripheral membrane protein</topology>
    </subcellularLocation>
</comment>
<name>W1Q2L8_ABIDE</name>
<evidence type="ECO:0000256" key="4">
    <source>
        <dbReference type="ARBA" id="ARBA00022741"/>
    </source>
</evidence>
<sequence length="263" mass="29351">MTIQLDVQAISKTFYRMQDSPLQVLSDISFQVKKGEILGIIGTNGAGKSTLLNCLTGHTPVTSGSILLNGQVISNQAESKNAALISRIFQDPRMGTAPRMTVFENLMLASRRGQKPGFKRSLTKDNYEAMRNLLAQFHLELENRLNVPIEALSGGQRQAIALIMATLKRPELLLLDEHTAALDPRTSRQVMQMTSDLIEKEGLTALMITHQLPDAIQYCDRILLMHKGQIQHIYDQNEVKTLTAPVLYRHLEDLIEAEAQASF</sequence>
<dbReference type="eggNOG" id="COG1101">
    <property type="taxonomic scope" value="Bacteria"/>
</dbReference>
<dbReference type="GO" id="GO:0016887">
    <property type="term" value="F:ATP hydrolysis activity"/>
    <property type="evidence" value="ECO:0007669"/>
    <property type="project" value="InterPro"/>
</dbReference>
<dbReference type="RefSeq" id="WP_023392173.1">
    <property type="nucleotide sequence ID" value="NZ_KI535340.1"/>
</dbReference>
<dbReference type="Pfam" id="PF00005">
    <property type="entry name" value="ABC_tran"/>
    <property type="match status" value="1"/>
</dbReference>
<dbReference type="InterPro" id="IPR003439">
    <property type="entry name" value="ABC_transporter-like_ATP-bd"/>
</dbReference>
<evidence type="ECO:0000256" key="3">
    <source>
        <dbReference type="ARBA" id="ARBA00022475"/>
    </source>
</evidence>
<keyword evidence="9" id="KW-1185">Reference proteome</keyword>
<dbReference type="GO" id="GO:0005524">
    <property type="term" value="F:ATP binding"/>
    <property type="evidence" value="ECO:0007669"/>
    <property type="project" value="UniProtKB-KW"/>
</dbReference>
<evidence type="ECO:0000256" key="1">
    <source>
        <dbReference type="ARBA" id="ARBA00004202"/>
    </source>
</evidence>
<dbReference type="STRING" id="592010.GCWU000182_001531"/>
<keyword evidence="5 8" id="KW-0067">ATP-binding</keyword>
<dbReference type="InterPro" id="IPR003593">
    <property type="entry name" value="AAA+_ATPase"/>
</dbReference>
<gene>
    <name evidence="8" type="ORF">GCWU000182_001531</name>
</gene>
<feature type="domain" description="ABC transporter" evidence="7">
    <location>
        <begin position="5"/>
        <end position="252"/>
    </location>
</feature>
<evidence type="ECO:0000256" key="2">
    <source>
        <dbReference type="ARBA" id="ARBA00022448"/>
    </source>
</evidence>
<evidence type="ECO:0000259" key="7">
    <source>
        <dbReference type="PROSITE" id="PS50893"/>
    </source>
</evidence>
<dbReference type="PANTHER" id="PTHR42788">
    <property type="entry name" value="TAURINE IMPORT ATP-BINDING PROTEIN-RELATED"/>
    <property type="match status" value="1"/>
</dbReference>
<dbReference type="OrthoDB" id="9776369at2"/>
<dbReference type="InterPro" id="IPR050166">
    <property type="entry name" value="ABC_transporter_ATP-bind"/>
</dbReference>
<keyword evidence="3" id="KW-1003">Cell membrane</keyword>